<evidence type="ECO:0000256" key="2">
    <source>
        <dbReference type="ARBA" id="ARBA00022481"/>
    </source>
</evidence>
<protein>
    <recommendedName>
        <fullName evidence="8">HMA domain-containing protein</fullName>
    </recommendedName>
</protein>
<keyword evidence="4" id="KW-0479">Metal-binding</keyword>
<proteinExistence type="inferred from homology"/>
<dbReference type="GO" id="GO:0016020">
    <property type="term" value="C:membrane"/>
    <property type="evidence" value="ECO:0007669"/>
    <property type="project" value="UniProtKB-SubCell"/>
</dbReference>
<dbReference type="Gene3D" id="3.30.70.100">
    <property type="match status" value="1"/>
</dbReference>
<keyword evidence="3" id="KW-0104">Cadmium</keyword>
<dbReference type="InterPro" id="IPR006121">
    <property type="entry name" value="HMA_dom"/>
</dbReference>
<reference evidence="10" key="1">
    <citation type="journal article" date="2023" name="Proc. Natl. Acad. Sci. U.S.A.">
        <title>Genomic and structural basis for evolution of tropane alkaloid biosynthesis.</title>
        <authorList>
            <person name="Wanga Y.-J."/>
            <person name="Taina T."/>
            <person name="Yua J.-Y."/>
            <person name="Lia J."/>
            <person name="Xua B."/>
            <person name="Chenc J."/>
            <person name="D'Auriad J.C."/>
            <person name="Huanga J.-P."/>
            <person name="Huanga S.-X."/>
        </authorList>
    </citation>
    <scope>NUCLEOTIDE SEQUENCE [LARGE SCALE GENOMIC DNA]</scope>
    <source>
        <strain evidence="10">cv. KIB-2019</strain>
    </source>
</reference>
<comment type="subcellular location">
    <subcellularLocation>
        <location evidence="1">Membrane</location>
        <topology evidence="1">Peripheral membrane protein</topology>
    </subcellularLocation>
</comment>
<dbReference type="PROSITE" id="PS50846">
    <property type="entry name" value="HMA_2"/>
    <property type="match status" value="1"/>
</dbReference>
<dbReference type="FunFam" id="3.30.70.100:FF:000035">
    <property type="entry name" value="Heavy metal-associated isoprenylated plant protein 26"/>
    <property type="match status" value="1"/>
</dbReference>
<dbReference type="GO" id="GO:0046872">
    <property type="term" value="F:metal ion binding"/>
    <property type="evidence" value="ECO:0007669"/>
    <property type="project" value="UniProtKB-KW"/>
</dbReference>
<dbReference type="SUPFAM" id="SSF55008">
    <property type="entry name" value="HMA, heavy metal-associated domain"/>
    <property type="match status" value="1"/>
</dbReference>
<evidence type="ECO:0000256" key="6">
    <source>
        <dbReference type="ARBA" id="ARBA00023289"/>
    </source>
</evidence>
<keyword evidence="6" id="KW-0449">Lipoprotein</keyword>
<evidence type="ECO:0000256" key="7">
    <source>
        <dbReference type="ARBA" id="ARBA00024045"/>
    </source>
</evidence>
<dbReference type="PANTHER" id="PTHR22814">
    <property type="entry name" value="COPPER TRANSPORT PROTEIN ATOX1-RELATED"/>
    <property type="match status" value="1"/>
</dbReference>
<keyword evidence="5" id="KW-0472">Membrane</keyword>
<organism evidence="9 10">
    <name type="scientific">Anisodus acutangulus</name>
    <dbReference type="NCBI Taxonomy" id="402998"/>
    <lineage>
        <taxon>Eukaryota</taxon>
        <taxon>Viridiplantae</taxon>
        <taxon>Streptophyta</taxon>
        <taxon>Embryophyta</taxon>
        <taxon>Tracheophyta</taxon>
        <taxon>Spermatophyta</taxon>
        <taxon>Magnoliopsida</taxon>
        <taxon>eudicotyledons</taxon>
        <taxon>Gunneridae</taxon>
        <taxon>Pentapetalae</taxon>
        <taxon>asterids</taxon>
        <taxon>lamiids</taxon>
        <taxon>Solanales</taxon>
        <taxon>Solanaceae</taxon>
        <taxon>Solanoideae</taxon>
        <taxon>Hyoscyameae</taxon>
        <taxon>Anisodus</taxon>
    </lineage>
</organism>
<dbReference type="InterPro" id="IPR036163">
    <property type="entry name" value="HMA_dom_sf"/>
</dbReference>
<dbReference type="Proteomes" id="UP001152561">
    <property type="component" value="Unassembled WGS sequence"/>
</dbReference>
<keyword evidence="6" id="KW-0636">Prenylation</keyword>
<evidence type="ECO:0000313" key="9">
    <source>
        <dbReference type="EMBL" id="KAJ8562966.1"/>
    </source>
</evidence>
<dbReference type="AlphaFoldDB" id="A0A9Q1MLM0"/>
<dbReference type="Pfam" id="PF00403">
    <property type="entry name" value="HMA"/>
    <property type="match status" value="1"/>
</dbReference>
<evidence type="ECO:0000256" key="3">
    <source>
        <dbReference type="ARBA" id="ARBA00022539"/>
    </source>
</evidence>
<evidence type="ECO:0000256" key="4">
    <source>
        <dbReference type="ARBA" id="ARBA00022723"/>
    </source>
</evidence>
<keyword evidence="2" id="KW-0488">Methylation</keyword>
<dbReference type="CDD" id="cd00371">
    <property type="entry name" value="HMA"/>
    <property type="match status" value="1"/>
</dbReference>
<name>A0A9Q1MLM0_9SOLA</name>
<comment type="similarity">
    <text evidence="7">Belongs to the HIPP family.</text>
</comment>
<accession>A0A9Q1MLM0</accession>
<evidence type="ECO:0000313" key="10">
    <source>
        <dbReference type="Proteomes" id="UP001152561"/>
    </source>
</evidence>
<dbReference type="EMBL" id="JAJAGQ010000005">
    <property type="protein sequence ID" value="KAJ8562966.1"/>
    <property type="molecule type" value="Genomic_DNA"/>
</dbReference>
<evidence type="ECO:0000256" key="5">
    <source>
        <dbReference type="ARBA" id="ARBA00023136"/>
    </source>
</evidence>
<comment type="caution">
    <text evidence="9">The sequence shown here is derived from an EMBL/GenBank/DDBJ whole genome shotgun (WGS) entry which is preliminary data.</text>
</comment>
<sequence length="299" mass="33339">MGIIDHISDMFEVTSTRKSKRKSMQTVEIKVKMDCDGCERRVTNAVSSIKGVKSVEVSRKQSRVTVSGYIEPNKVLKKVQSTGKKAELWPYVEYNLVSYPYAPGAYDKKAPSGYVRDVPQAFQTPNTPTERFTSMFSDENPNACSIMTYGKWYNPNMMTFAGFHGNGSNNVVANSNLMGIRLFQVHPNNGIQGSSGHVNPSMLMNMNNGGHQQYNPTTSMLMNLQNRHAMHQPQMMYNWSPLVPPVTGYYYNYGQVPYISSSVDPSFASADHSVTANMFSDDNTSIVVAVQLCNEFVGI</sequence>
<feature type="domain" description="HMA" evidence="8">
    <location>
        <begin position="24"/>
        <end position="87"/>
    </location>
</feature>
<keyword evidence="10" id="KW-1185">Reference proteome</keyword>
<dbReference type="PANTHER" id="PTHR22814:SF356">
    <property type="entry name" value="HEAVY METAL-ASSOCIATED ISOPRENYLATED PLANT PROTEIN 20"/>
    <property type="match status" value="1"/>
</dbReference>
<evidence type="ECO:0000256" key="1">
    <source>
        <dbReference type="ARBA" id="ARBA00004170"/>
    </source>
</evidence>
<dbReference type="GO" id="GO:0009626">
    <property type="term" value="P:plant-type hypersensitive response"/>
    <property type="evidence" value="ECO:0007669"/>
    <property type="project" value="UniProtKB-KW"/>
</dbReference>
<evidence type="ECO:0000259" key="8">
    <source>
        <dbReference type="PROSITE" id="PS50846"/>
    </source>
</evidence>
<dbReference type="OrthoDB" id="689350at2759"/>
<gene>
    <name evidence="9" type="ORF">K7X08_031418</name>
</gene>